<comment type="caution">
    <text evidence="1">The sequence shown here is derived from an EMBL/GenBank/DDBJ whole genome shotgun (WGS) entry which is preliminary data.</text>
</comment>
<protein>
    <submittedName>
        <fullName evidence="1">Uncharacterized protein</fullName>
    </submittedName>
</protein>
<accession>A0A938WVA3</accession>
<dbReference type="AlphaFoldDB" id="A0A938WVA3"/>
<dbReference type="EMBL" id="JACJJG010000120">
    <property type="protein sequence ID" value="MBM6674735.1"/>
    <property type="molecule type" value="Genomic_DNA"/>
</dbReference>
<sequence>MMSKMLPCKYNENYLIAKALEELLSMYTNSDSNFRKKFYKDENALPILHYIGMLYKEKNKKTLHISSEELILTNSAIKIMYITSQCLEPIYKILYPDGLPDISLNDTIKLQKSLKKLKGILPPLTPEEVYYAFKFLDDIEIRNALSFVDGNAFNKIYKAYEANRKSVFIKEVDEVNNIKLSLYVYISLIRSNKSNSLLKQYLHTIDFNNNLKYQQIMYGFSPSLMKAYKINQDRESFAKMNVSKLIKLHNDVISDYKILINSAISNPDIPLAFREQAKDFWQKRNSVFDDIKVKKKQV</sequence>
<dbReference type="Proteomes" id="UP000706891">
    <property type="component" value="Unassembled WGS sequence"/>
</dbReference>
<keyword evidence="2" id="KW-1185">Reference proteome</keyword>
<name>A0A938WVA3_9BACT</name>
<gene>
    <name evidence="1" type="ORF">H6A34_12745</name>
</gene>
<proteinExistence type="predicted"/>
<reference evidence="1" key="2">
    <citation type="journal article" date="2021" name="Sci. Rep.">
        <title>The distribution of antibiotic resistance genes in chicken gut microbiota commensals.</title>
        <authorList>
            <person name="Juricova H."/>
            <person name="Matiasovicova J."/>
            <person name="Kubasova T."/>
            <person name="Cejkova D."/>
            <person name="Rychlik I."/>
        </authorList>
    </citation>
    <scope>NUCLEOTIDE SEQUENCE</scope>
    <source>
        <strain evidence="1">An824</strain>
    </source>
</reference>
<evidence type="ECO:0000313" key="1">
    <source>
        <dbReference type="EMBL" id="MBM6674735.1"/>
    </source>
</evidence>
<reference evidence="1" key="1">
    <citation type="submission" date="2020-08" db="EMBL/GenBank/DDBJ databases">
        <authorList>
            <person name="Cejkova D."/>
            <person name="Kubasova T."/>
            <person name="Jahodarova E."/>
            <person name="Rychlik I."/>
        </authorList>
    </citation>
    <scope>NUCLEOTIDE SEQUENCE</scope>
    <source>
        <strain evidence="1">An824</strain>
    </source>
</reference>
<organism evidence="1 2">
    <name type="scientific">Marseilla massiliensis</name>
    <dbReference type="NCBI Taxonomy" id="1841864"/>
    <lineage>
        <taxon>Bacteria</taxon>
        <taxon>Pseudomonadati</taxon>
        <taxon>Bacteroidota</taxon>
        <taxon>Bacteroidia</taxon>
        <taxon>Bacteroidales</taxon>
        <taxon>Prevotellaceae</taxon>
        <taxon>Marseilla</taxon>
    </lineage>
</organism>
<evidence type="ECO:0000313" key="2">
    <source>
        <dbReference type="Proteomes" id="UP000706891"/>
    </source>
</evidence>